<organism evidence="1">
    <name type="scientific">Guillardia theta (strain CCMP2712)</name>
    <name type="common">Cryptophyte</name>
    <dbReference type="NCBI Taxonomy" id="905079"/>
    <lineage>
        <taxon>Eukaryota</taxon>
        <taxon>Cryptophyceae</taxon>
        <taxon>Pyrenomonadales</taxon>
        <taxon>Geminigeraceae</taxon>
        <taxon>Guillardia</taxon>
    </lineage>
</organism>
<dbReference type="KEGG" id="gtt:GUITHDRAFT_150821"/>
<evidence type="ECO:0000313" key="2">
    <source>
        <dbReference type="EnsemblProtists" id="EKX51820"/>
    </source>
</evidence>
<reference evidence="1 3" key="1">
    <citation type="journal article" date="2012" name="Nature">
        <title>Algal genomes reveal evolutionary mosaicism and the fate of nucleomorphs.</title>
        <authorList>
            <consortium name="DOE Joint Genome Institute"/>
            <person name="Curtis B.A."/>
            <person name="Tanifuji G."/>
            <person name="Burki F."/>
            <person name="Gruber A."/>
            <person name="Irimia M."/>
            <person name="Maruyama S."/>
            <person name="Arias M.C."/>
            <person name="Ball S.G."/>
            <person name="Gile G.H."/>
            <person name="Hirakawa Y."/>
            <person name="Hopkins J.F."/>
            <person name="Kuo A."/>
            <person name="Rensing S.A."/>
            <person name="Schmutz J."/>
            <person name="Symeonidi A."/>
            <person name="Elias M."/>
            <person name="Eveleigh R.J."/>
            <person name="Herman E.K."/>
            <person name="Klute M.J."/>
            <person name="Nakayama T."/>
            <person name="Obornik M."/>
            <person name="Reyes-Prieto A."/>
            <person name="Armbrust E.V."/>
            <person name="Aves S.J."/>
            <person name="Beiko R.G."/>
            <person name="Coutinho P."/>
            <person name="Dacks J.B."/>
            <person name="Durnford D.G."/>
            <person name="Fast N.M."/>
            <person name="Green B.R."/>
            <person name="Grisdale C.J."/>
            <person name="Hempel F."/>
            <person name="Henrissat B."/>
            <person name="Hoppner M.P."/>
            <person name="Ishida K."/>
            <person name="Kim E."/>
            <person name="Koreny L."/>
            <person name="Kroth P.G."/>
            <person name="Liu Y."/>
            <person name="Malik S.B."/>
            <person name="Maier U.G."/>
            <person name="McRose D."/>
            <person name="Mock T."/>
            <person name="Neilson J.A."/>
            <person name="Onodera N.T."/>
            <person name="Poole A.M."/>
            <person name="Pritham E.J."/>
            <person name="Richards T.A."/>
            <person name="Rocap G."/>
            <person name="Roy S.W."/>
            <person name="Sarai C."/>
            <person name="Schaack S."/>
            <person name="Shirato S."/>
            <person name="Slamovits C.H."/>
            <person name="Spencer D.F."/>
            <person name="Suzuki S."/>
            <person name="Worden A.Z."/>
            <person name="Zauner S."/>
            <person name="Barry K."/>
            <person name="Bell C."/>
            <person name="Bharti A.K."/>
            <person name="Crow J.A."/>
            <person name="Grimwood J."/>
            <person name="Kramer R."/>
            <person name="Lindquist E."/>
            <person name="Lucas S."/>
            <person name="Salamov A."/>
            <person name="McFadden G.I."/>
            <person name="Lane C.E."/>
            <person name="Keeling P.J."/>
            <person name="Gray M.W."/>
            <person name="Grigoriev I.V."/>
            <person name="Archibald J.M."/>
        </authorList>
    </citation>
    <scope>NUCLEOTIDE SEQUENCE</scope>
    <source>
        <strain evidence="1 3">CCMP2712</strain>
    </source>
</reference>
<evidence type="ECO:0000313" key="3">
    <source>
        <dbReference type="Proteomes" id="UP000011087"/>
    </source>
</evidence>
<dbReference type="EMBL" id="JH992974">
    <property type="protein sequence ID" value="EKX51820.1"/>
    <property type="molecule type" value="Genomic_DNA"/>
</dbReference>
<evidence type="ECO:0000313" key="1">
    <source>
        <dbReference type="EMBL" id="EKX51820.1"/>
    </source>
</evidence>
<reference evidence="2" key="3">
    <citation type="submission" date="2015-06" db="UniProtKB">
        <authorList>
            <consortium name="EnsemblProtists"/>
        </authorList>
    </citation>
    <scope>IDENTIFICATION</scope>
</reference>
<proteinExistence type="predicted"/>
<keyword evidence="3" id="KW-1185">Reference proteome</keyword>
<dbReference type="AlphaFoldDB" id="L1JUG6"/>
<dbReference type="HOGENOM" id="CLU_1231858_0_0_1"/>
<sequence>MGQSFCSPQGGLPKKSHTLADAMQSLKKAARPKDGMAPSVAEWYEEVHSILSQVEKQREGISGVDLEDMGRMCKITIATTKGVTYWVKEINEQMQHGVDGSVIAKASAARLERSLRPYVDCLKNFRKDFIDSPFDSLAYYMMAMREPFKDYMRWVDPNLKDVDDKVREEMASFHGSPNQPIWVVQKEEGNRLNVNVTRPLSLYCDGNFVGEVIAHDYHRKVSERM</sequence>
<accession>L1JUG6</accession>
<protein>
    <submittedName>
        <fullName evidence="1 2">Uncharacterized protein</fullName>
    </submittedName>
</protein>
<dbReference type="PaxDb" id="55529-EKX51820"/>
<name>L1JUG6_GUITC</name>
<reference evidence="3" key="2">
    <citation type="submission" date="2012-11" db="EMBL/GenBank/DDBJ databases">
        <authorList>
            <person name="Kuo A."/>
            <person name="Curtis B.A."/>
            <person name="Tanifuji G."/>
            <person name="Burki F."/>
            <person name="Gruber A."/>
            <person name="Irimia M."/>
            <person name="Maruyama S."/>
            <person name="Arias M.C."/>
            <person name="Ball S.G."/>
            <person name="Gile G.H."/>
            <person name="Hirakawa Y."/>
            <person name="Hopkins J.F."/>
            <person name="Rensing S.A."/>
            <person name="Schmutz J."/>
            <person name="Symeonidi A."/>
            <person name="Elias M."/>
            <person name="Eveleigh R.J."/>
            <person name="Herman E.K."/>
            <person name="Klute M.J."/>
            <person name="Nakayama T."/>
            <person name="Obornik M."/>
            <person name="Reyes-Prieto A."/>
            <person name="Armbrust E.V."/>
            <person name="Aves S.J."/>
            <person name="Beiko R.G."/>
            <person name="Coutinho P."/>
            <person name="Dacks J.B."/>
            <person name="Durnford D.G."/>
            <person name="Fast N.M."/>
            <person name="Green B.R."/>
            <person name="Grisdale C."/>
            <person name="Hempe F."/>
            <person name="Henrissat B."/>
            <person name="Hoppner M.P."/>
            <person name="Ishida K.-I."/>
            <person name="Kim E."/>
            <person name="Koreny L."/>
            <person name="Kroth P.G."/>
            <person name="Liu Y."/>
            <person name="Malik S.-B."/>
            <person name="Maier U.G."/>
            <person name="McRose D."/>
            <person name="Mock T."/>
            <person name="Neilson J.A."/>
            <person name="Onodera N.T."/>
            <person name="Poole A.M."/>
            <person name="Pritham E.J."/>
            <person name="Richards T.A."/>
            <person name="Rocap G."/>
            <person name="Roy S.W."/>
            <person name="Sarai C."/>
            <person name="Schaack S."/>
            <person name="Shirato S."/>
            <person name="Slamovits C.H."/>
            <person name="Spencer D.F."/>
            <person name="Suzuki S."/>
            <person name="Worden A.Z."/>
            <person name="Zauner S."/>
            <person name="Barry K."/>
            <person name="Bell C."/>
            <person name="Bharti A.K."/>
            <person name="Crow J.A."/>
            <person name="Grimwood J."/>
            <person name="Kramer R."/>
            <person name="Lindquist E."/>
            <person name="Lucas S."/>
            <person name="Salamov A."/>
            <person name="McFadden G.I."/>
            <person name="Lane C.E."/>
            <person name="Keeling P.J."/>
            <person name="Gray M.W."/>
            <person name="Grigoriev I.V."/>
            <person name="Archibald J.M."/>
        </authorList>
    </citation>
    <scope>NUCLEOTIDE SEQUENCE</scope>
    <source>
        <strain evidence="3">CCMP2712</strain>
    </source>
</reference>
<dbReference type="EnsemblProtists" id="EKX51820">
    <property type="protein sequence ID" value="EKX51820"/>
    <property type="gene ID" value="GUITHDRAFT_150821"/>
</dbReference>
<dbReference type="RefSeq" id="XP_005838800.1">
    <property type="nucleotide sequence ID" value="XM_005838743.1"/>
</dbReference>
<dbReference type="Proteomes" id="UP000011087">
    <property type="component" value="Unassembled WGS sequence"/>
</dbReference>
<gene>
    <name evidence="1" type="ORF">GUITHDRAFT_150821</name>
</gene>
<dbReference type="GeneID" id="17308605"/>
<feature type="non-terminal residue" evidence="1">
    <location>
        <position position="225"/>
    </location>
</feature>